<proteinExistence type="predicted"/>
<evidence type="ECO:0000313" key="3">
    <source>
        <dbReference type="Proteomes" id="UP001066276"/>
    </source>
</evidence>
<dbReference type="AlphaFoldDB" id="A0AAV7WXE7"/>
<feature type="region of interest" description="Disordered" evidence="1">
    <location>
        <begin position="1"/>
        <end position="106"/>
    </location>
</feature>
<protein>
    <submittedName>
        <fullName evidence="2">Uncharacterized protein</fullName>
    </submittedName>
</protein>
<organism evidence="2 3">
    <name type="scientific">Pleurodeles waltl</name>
    <name type="common">Iberian ribbed newt</name>
    <dbReference type="NCBI Taxonomy" id="8319"/>
    <lineage>
        <taxon>Eukaryota</taxon>
        <taxon>Metazoa</taxon>
        <taxon>Chordata</taxon>
        <taxon>Craniata</taxon>
        <taxon>Vertebrata</taxon>
        <taxon>Euteleostomi</taxon>
        <taxon>Amphibia</taxon>
        <taxon>Batrachia</taxon>
        <taxon>Caudata</taxon>
        <taxon>Salamandroidea</taxon>
        <taxon>Salamandridae</taxon>
        <taxon>Pleurodelinae</taxon>
        <taxon>Pleurodeles</taxon>
    </lineage>
</organism>
<sequence>MGTDPKQCIRWRKEPTPLVSADKGGAKKRGSCPVPKEIGEQCQETSGGSRTAGHSFLDPQIREGYRVGDSDPQLHSGGEGKGGGRTLKPCLEKTSVKPQAGVTTSSTRLWRTEQRVAERYRNLQKKLNKLKGMV</sequence>
<dbReference type="EMBL" id="JANPWB010000001">
    <property type="protein sequence ID" value="KAJ1218793.1"/>
    <property type="molecule type" value="Genomic_DNA"/>
</dbReference>
<comment type="caution">
    <text evidence="2">The sequence shown here is derived from an EMBL/GenBank/DDBJ whole genome shotgun (WGS) entry which is preliminary data.</text>
</comment>
<accession>A0AAV7WXE7</accession>
<dbReference type="Proteomes" id="UP001066276">
    <property type="component" value="Chromosome 1_1"/>
</dbReference>
<evidence type="ECO:0000256" key="1">
    <source>
        <dbReference type="SAM" id="MobiDB-lite"/>
    </source>
</evidence>
<reference evidence="2" key="1">
    <citation type="journal article" date="2022" name="bioRxiv">
        <title>Sequencing and chromosome-scale assembly of the giantPleurodeles waltlgenome.</title>
        <authorList>
            <person name="Brown T."/>
            <person name="Elewa A."/>
            <person name="Iarovenko S."/>
            <person name="Subramanian E."/>
            <person name="Araus A.J."/>
            <person name="Petzold A."/>
            <person name="Susuki M."/>
            <person name="Suzuki K.-i.T."/>
            <person name="Hayashi T."/>
            <person name="Toyoda A."/>
            <person name="Oliveira C."/>
            <person name="Osipova E."/>
            <person name="Leigh N.D."/>
            <person name="Simon A."/>
            <person name="Yun M.H."/>
        </authorList>
    </citation>
    <scope>NUCLEOTIDE SEQUENCE</scope>
    <source>
        <strain evidence="2">20211129_DDA</strain>
        <tissue evidence="2">Liver</tissue>
    </source>
</reference>
<feature type="compositionally biased region" description="Basic and acidic residues" evidence="1">
    <location>
        <begin position="60"/>
        <end position="69"/>
    </location>
</feature>
<keyword evidence="3" id="KW-1185">Reference proteome</keyword>
<gene>
    <name evidence="2" type="ORF">NDU88_006365</name>
</gene>
<evidence type="ECO:0000313" key="2">
    <source>
        <dbReference type="EMBL" id="KAJ1218793.1"/>
    </source>
</evidence>
<name>A0AAV7WXE7_PLEWA</name>